<comment type="caution">
    <text evidence="1">The sequence shown here is derived from an EMBL/GenBank/DDBJ whole genome shotgun (WGS) entry which is preliminary data.</text>
</comment>
<dbReference type="Gene3D" id="3.10.450.360">
    <property type="match status" value="1"/>
</dbReference>
<dbReference type="Proteomes" id="UP000634043">
    <property type="component" value="Unassembled WGS sequence"/>
</dbReference>
<organism evidence="1 2">
    <name type="scientific">Pontibacter amylolyticus</name>
    <dbReference type="NCBI Taxonomy" id="1424080"/>
    <lineage>
        <taxon>Bacteria</taxon>
        <taxon>Pseudomonadati</taxon>
        <taxon>Bacteroidota</taxon>
        <taxon>Cytophagia</taxon>
        <taxon>Cytophagales</taxon>
        <taxon>Hymenobacteraceae</taxon>
        <taxon>Pontibacter</taxon>
    </lineage>
</organism>
<dbReference type="RefSeq" id="WP_188500979.1">
    <property type="nucleotide sequence ID" value="NZ_BMFP01000002.1"/>
</dbReference>
<dbReference type="EMBL" id="BMFP01000002">
    <property type="protein sequence ID" value="GGG12290.1"/>
    <property type="molecule type" value="Genomic_DNA"/>
</dbReference>
<gene>
    <name evidence="1" type="ORF">GCM10011323_15930</name>
</gene>
<proteinExistence type="predicted"/>
<evidence type="ECO:0008006" key="3">
    <source>
        <dbReference type="Google" id="ProtNLM"/>
    </source>
</evidence>
<evidence type="ECO:0000313" key="1">
    <source>
        <dbReference type="EMBL" id="GGG12290.1"/>
    </source>
</evidence>
<dbReference type="PROSITE" id="PS51257">
    <property type="entry name" value="PROKAR_LIPOPROTEIN"/>
    <property type="match status" value="1"/>
</dbReference>
<evidence type="ECO:0000313" key="2">
    <source>
        <dbReference type="Proteomes" id="UP000634043"/>
    </source>
</evidence>
<keyword evidence="2" id="KW-1185">Reference proteome</keyword>
<accession>A0ABQ1W3D7</accession>
<protein>
    <recommendedName>
        <fullName evidence="3">Beta-lactamase-inhibitor-like PepSY-like domain-containing protein</fullName>
    </recommendedName>
</protein>
<sequence>MKQQLIVAILSAGLLTSCDDDVIPEKVPLEVRQNLLATFPLAFDIAWEKSGQDYEADFTVHAAEHSALFQQSGKLAQYKRAIPASELPEAVAHSIARNYPNYQLEEAEAFVKDHITSYQVILKSKSTEVEVVYSADGQQLRQPYWD</sequence>
<name>A0ABQ1W3D7_9BACT</name>
<reference evidence="2" key="1">
    <citation type="journal article" date="2019" name="Int. J. Syst. Evol. Microbiol.">
        <title>The Global Catalogue of Microorganisms (GCM) 10K type strain sequencing project: providing services to taxonomists for standard genome sequencing and annotation.</title>
        <authorList>
            <consortium name="The Broad Institute Genomics Platform"/>
            <consortium name="The Broad Institute Genome Sequencing Center for Infectious Disease"/>
            <person name="Wu L."/>
            <person name="Ma J."/>
        </authorList>
    </citation>
    <scope>NUCLEOTIDE SEQUENCE [LARGE SCALE GENOMIC DNA]</scope>
    <source>
        <strain evidence="2">CGMCC 1.12749</strain>
    </source>
</reference>
<dbReference type="SUPFAM" id="SSF160574">
    <property type="entry name" value="BT0923-like"/>
    <property type="match status" value="1"/>
</dbReference>